<dbReference type="Pfam" id="PF13098">
    <property type="entry name" value="Thioredoxin_2"/>
    <property type="match status" value="1"/>
</dbReference>
<evidence type="ECO:0000256" key="7">
    <source>
        <dbReference type="RuleBase" id="RU364038"/>
    </source>
</evidence>
<accession>A0ABU1GMP2</accession>
<keyword evidence="4 7" id="KW-0574">Periplasm</keyword>
<dbReference type="PANTHER" id="PTHR35272:SF3">
    <property type="entry name" value="THIOL:DISULFIDE INTERCHANGE PROTEIN DSBC"/>
    <property type="match status" value="1"/>
</dbReference>
<dbReference type="Gene3D" id="3.10.450.70">
    <property type="entry name" value="Disulphide bond isomerase, DsbC/G, N-terminal"/>
    <property type="match status" value="1"/>
</dbReference>
<evidence type="ECO:0000259" key="8">
    <source>
        <dbReference type="Pfam" id="PF10411"/>
    </source>
</evidence>
<feature type="signal peptide" evidence="7">
    <location>
        <begin position="1"/>
        <end position="23"/>
    </location>
</feature>
<keyword evidence="11" id="KW-1185">Reference proteome</keyword>
<dbReference type="InterPro" id="IPR036249">
    <property type="entry name" value="Thioredoxin-like_sf"/>
</dbReference>
<dbReference type="SUPFAM" id="SSF52833">
    <property type="entry name" value="Thioredoxin-like"/>
    <property type="match status" value="1"/>
</dbReference>
<evidence type="ECO:0000256" key="3">
    <source>
        <dbReference type="ARBA" id="ARBA00022729"/>
    </source>
</evidence>
<evidence type="ECO:0000256" key="6">
    <source>
        <dbReference type="ARBA" id="ARBA00023284"/>
    </source>
</evidence>
<proteinExistence type="inferred from homology"/>
<dbReference type="EMBL" id="JARWAL010000008">
    <property type="protein sequence ID" value="MDR5893244.1"/>
    <property type="molecule type" value="Genomic_DNA"/>
</dbReference>
<gene>
    <name evidence="10" type="ORF">QC820_10500</name>
</gene>
<comment type="function">
    <text evidence="7">Required for disulfide bond formation in some periplasmic proteins. Acts by transferring its disulfide bond to other proteins and is reduced in the process.</text>
</comment>
<evidence type="ECO:0000256" key="5">
    <source>
        <dbReference type="ARBA" id="ARBA00023157"/>
    </source>
</evidence>
<dbReference type="PROSITE" id="PS00194">
    <property type="entry name" value="THIOREDOXIN_1"/>
    <property type="match status" value="1"/>
</dbReference>
<dbReference type="InterPro" id="IPR009094">
    <property type="entry name" value="DiS-bond_isomerase_DsbC/G_N_sf"/>
</dbReference>
<dbReference type="Gene3D" id="3.40.30.10">
    <property type="entry name" value="Glutaredoxin"/>
    <property type="match status" value="1"/>
</dbReference>
<dbReference type="SUPFAM" id="SSF54423">
    <property type="entry name" value="DsbC/DsbG N-terminal domain-like"/>
    <property type="match status" value="1"/>
</dbReference>
<dbReference type="Proteomes" id="UP001252270">
    <property type="component" value="Unassembled WGS sequence"/>
</dbReference>
<feature type="domain" description="Thioredoxin-like fold" evidence="9">
    <location>
        <begin position="123"/>
        <end position="246"/>
    </location>
</feature>
<feature type="chain" id="PRO_5045009922" description="Thiol:disulfide interchange protein" evidence="7">
    <location>
        <begin position="24"/>
        <end position="250"/>
    </location>
</feature>
<dbReference type="InterPro" id="IPR017937">
    <property type="entry name" value="Thioredoxin_CS"/>
</dbReference>
<dbReference type="Pfam" id="PF10411">
    <property type="entry name" value="DsbC_N"/>
    <property type="match status" value="1"/>
</dbReference>
<evidence type="ECO:0000313" key="10">
    <source>
        <dbReference type="EMBL" id="MDR5893244.1"/>
    </source>
</evidence>
<dbReference type="InterPro" id="IPR018950">
    <property type="entry name" value="DiS-bond_isomerase_DsbC/G_N"/>
</dbReference>
<dbReference type="InterPro" id="IPR012336">
    <property type="entry name" value="Thioredoxin-like_fold"/>
</dbReference>
<keyword evidence="6 7" id="KW-0676">Redox-active center</keyword>
<comment type="similarity">
    <text evidence="2 7">Belongs to the thioredoxin family. DsbC subfamily.</text>
</comment>
<organism evidence="10 11">
    <name type="scientific">Halomonas mongoliensis</name>
    <dbReference type="NCBI Taxonomy" id="321265"/>
    <lineage>
        <taxon>Bacteria</taxon>
        <taxon>Pseudomonadati</taxon>
        <taxon>Pseudomonadota</taxon>
        <taxon>Gammaproteobacteria</taxon>
        <taxon>Oceanospirillales</taxon>
        <taxon>Halomonadaceae</taxon>
        <taxon>Halomonas</taxon>
    </lineage>
</organism>
<keyword evidence="3 7" id="KW-0732">Signal</keyword>
<dbReference type="CDD" id="cd03020">
    <property type="entry name" value="DsbA_DsbC_DsbG"/>
    <property type="match status" value="1"/>
</dbReference>
<reference evidence="10 11" key="1">
    <citation type="submission" date="2023-04" db="EMBL/GenBank/DDBJ databases">
        <title>A long-awaited taxogenomic arrangement of the family Halomonadaceae.</title>
        <authorList>
            <person name="De La Haba R."/>
            <person name="Chuvochina M."/>
            <person name="Wittouck S."/>
            <person name="Arahal D.R."/>
            <person name="Sanchez-Porro C."/>
            <person name="Hugenholtz P."/>
            <person name="Ventosa A."/>
        </authorList>
    </citation>
    <scope>NUCLEOTIDE SEQUENCE [LARGE SCALE GENOMIC DNA]</scope>
    <source>
        <strain evidence="10 11">DSM 17332</strain>
    </source>
</reference>
<feature type="domain" description="Disulphide bond isomerase DsbC/G N-terminal" evidence="8">
    <location>
        <begin position="27"/>
        <end position="97"/>
    </location>
</feature>
<comment type="caution">
    <text evidence="10">The sequence shown here is derived from an EMBL/GenBank/DDBJ whole genome shotgun (WGS) entry which is preliminary data.</text>
</comment>
<dbReference type="InterPro" id="IPR051470">
    <property type="entry name" value="Thiol:disulfide_interchange"/>
</dbReference>
<comment type="subcellular location">
    <subcellularLocation>
        <location evidence="1 7">Periplasm</location>
    </subcellularLocation>
</comment>
<dbReference type="PANTHER" id="PTHR35272">
    <property type="entry name" value="THIOL:DISULFIDE INTERCHANGE PROTEIN DSBC-RELATED"/>
    <property type="match status" value="1"/>
</dbReference>
<dbReference type="InterPro" id="IPR033954">
    <property type="entry name" value="DiS-bond_Isoase_DsbC/G"/>
</dbReference>
<sequence length="250" mass="27052">MKNSFGMLLSGLLAVTLATPLLAQADSREAAAERLAERLAVNGQPMPVEGVRATPLEGFFEVRLATGERFYSDAEGEYFLVGDLYENASGGLVNLTEQGRNGERAERLAEVPESERVIFRGAGENRAEVLVFTDPTCPYCRQLHEEVPRLNELGIEVHYLAFPRTGMNAQGARSMQQIWCADNASEAMNAVKRQESLSGTASCDNPVEAQYHLGLELGVQGTPAIVLPDGRLVPGYVPAERLAAMLGLDG</sequence>
<evidence type="ECO:0000313" key="11">
    <source>
        <dbReference type="Proteomes" id="UP001252270"/>
    </source>
</evidence>
<keyword evidence="5" id="KW-1015">Disulfide bond</keyword>
<protein>
    <recommendedName>
        <fullName evidence="7">Thiol:disulfide interchange protein</fullName>
    </recommendedName>
</protein>
<evidence type="ECO:0000256" key="2">
    <source>
        <dbReference type="ARBA" id="ARBA00009813"/>
    </source>
</evidence>
<name>A0ABU1GMP2_9GAMM</name>
<evidence type="ECO:0000259" key="9">
    <source>
        <dbReference type="Pfam" id="PF13098"/>
    </source>
</evidence>
<evidence type="ECO:0000256" key="1">
    <source>
        <dbReference type="ARBA" id="ARBA00004418"/>
    </source>
</evidence>
<dbReference type="RefSeq" id="WP_309636864.1">
    <property type="nucleotide sequence ID" value="NZ_JARWAL010000008.1"/>
</dbReference>
<evidence type="ECO:0000256" key="4">
    <source>
        <dbReference type="ARBA" id="ARBA00022764"/>
    </source>
</evidence>